<evidence type="ECO:0000256" key="1">
    <source>
        <dbReference type="SAM" id="MobiDB-lite"/>
    </source>
</evidence>
<gene>
    <name evidence="2" type="ORF">SELMODRAFT_419220</name>
</gene>
<dbReference type="KEGG" id="smo:SELMODRAFT_419220"/>
<dbReference type="AlphaFoldDB" id="D8S883"/>
<proteinExistence type="predicted"/>
<dbReference type="EMBL" id="GL377606">
    <property type="protein sequence ID" value="EFJ19482.1"/>
    <property type="molecule type" value="Genomic_DNA"/>
</dbReference>
<organism evidence="3">
    <name type="scientific">Selaginella moellendorffii</name>
    <name type="common">Spikemoss</name>
    <dbReference type="NCBI Taxonomy" id="88036"/>
    <lineage>
        <taxon>Eukaryota</taxon>
        <taxon>Viridiplantae</taxon>
        <taxon>Streptophyta</taxon>
        <taxon>Embryophyta</taxon>
        <taxon>Tracheophyta</taxon>
        <taxon>Lycopodiopsida</taxon>
        <taxon>Selaginellales</taxon>
        <taxon>Selaginellaceae</taxon>
        <taxon>Selaginella</taxon>
    </lineage>
</organism>
<dbReference type="Proteomes" id="UP000001514">
    <property type="component" value="Unassembled WGS sequence"/>
</dbReference>
<feature type="compositionally biased region" description="Polar residues" evidence="1">
    <location>
        <begin position="134"/>
        <end position="145"/>
    </location>
</feature>
<dbReference type="Gramene" id="EFJ19482">
    <property type="protein sequence ID" value="EFJ19482"/>
    <property type="gene ID" value="SELMODRAFT_419220"/>
</dbReference>
<sequence>MSWYFRTWHLQKSRHTRAVIGEPFCAQATTELVSPKYTTTDVKEGRILYKGSRLLESSNWQNLRFMGGESPRGDGPPRRIIKGSDWCCNKDLNSRMPKLRYRVVISDSVSGGVVFDAADWSSMLPPHERRRLDPNQSLGSRRSEADTTTAIDFGESLGKRAERCSDHCWAYWCSLCSSIMSKIQVPRYELISSGSGNVEVLLLEDEQGIHTKAVARMASPSQFCCLGTPW</sequence>
<keyword evidence="3" id="KW-1185">Reference proteome</keyword>
<dbReference type="InParanoid" id="D8S883"/>
<name>D8S883_SELML</name>
<evidence type="ECO:0000313" key="2">
    <source>
        <dbReference type="EMBL" id="EFJ19482.1"/>
    </source>
</evidence>
<accession>D8S883</accession>
<evidence type="ECO:0000313" key="3">
    <source>
        <dbReference type="Proteomes" id="UP000001514"/>
    </source>
</evidence>
<protein>
    <submittedName>
        <fullName evidence="2">Uncharacterized protein</fullName>
    </submittedName>
</protein>
<dbReference type="HOGENOM" id="CLU_1206560_0_0_1"/>
<reference evidence="2 3" key="1">
    <citation type="journal article" date="2011" name="Science">
        <title>The Selaginella genome identifies genetic changes associated with the evolution of vascular plants.</title>
        <authorList>
            <person name="Banks J.A."/>
            <person name="Nishiyama T."/>
            <person name="Hasebe M."/>
            <person name="Bowman J.L."/>
            <person name="Gribskov M."/>
            <person name="dePamphilis C."/>
            <person name="Albert V.A."/>
            <person name="Aono N."/>
            <person name="Aoyama T."/>
            <person name="Ambrose B.A."/>
            <person name="Ashton N.W."/>
            <person name="Axtell M.J."/>
            <person name="Barker E."/>
            <person name="Barker M.S."/>
            <person name="Bennetzen J.L."/>
            <person name="Bonawitz N.D."/>
            <person name="Chapple C."/>
            <person name="Cheng C."/>
            <person name="Correa L.G."/>
            <person name="Dacre M."/>
            <person name="DeBarry J."/>
            <person name="Dreyer I."/>
            <person name="Elias M."/>
            <person name="Engstrom E.M."/>
            <person name="Estelle M."/>
            <person name="Feng L."/>
            <person name="Finet C."/>
            <person name="Floyd S.K."/>
            <person name="Frommer W.B."/>
            <person name="Fujita T."/>
            <person name="Gramzow L."/>
            <person name="Gutensohn M."/>
            <person name="Harholt J."/>
            <person name="Hattori M."/>
            <person name="Heyl A."/>
            <person name="Hirai T."/>
            <person name="Hiwatashi Y."/>
            <person name="Ishikawa M."/>
            <person name="Iwata M."/>
            <person name="Karol K.G."/>
            <person name="Koehler B."/>
            <person name="Kolukisaoglu U."/>
            <person name="Kubo M."/>
            <person name="Kurata T."/>
            <person name="Lalonde S."/>
            <person name="Li K."/>
            <person name="Li Y."/>
            <person name="Litt A."/>
            <person name="Lyons E."/>
            <person name="Manning G."/>
            <person name="Maruyama T."/>
            <person name="Michael T.P."/>
            <person name="Mikami K."/>
            <person name="Miyazaki S."/>
            <person name="Morinaga S."/>
            <person name="Murata T."/>
            <person name="Mueller-Roeber B."/>
            <person name="Nelson D.R."/>
            <person name="Obara M."/>
            <person name="Oguri Y."/>
            <person name="Olmstead R.G."/>
            <person name="Onodera N."/>
            <person name="Petersen B.L."/>
            <person name="Pils B."/>
            <person name="Prigge M."/>
            <person name="Rensing S.A."/>
            <person name="Riano-Pachon D.M."/>
            <person name="Roberts A.W."/>
            <person name="Sato Y."/>
            <person name="Scheller H.V."/>
            <person name="Schulz B."/>
            <person name="Schulz C."/>
            <person name="Shakirov E.V."/>
            <person name="Shibagaki N."/>
            <person name="Shinohara N."/>
            <person name="Shippen D.E."/>
            <person name="Soerensen I."/>
            <person name="Sotooka R."/>
            <person name="Sugimoto N."/>
            <person name="Sugita M."/>
            <person name="Sumikawa N."/>
            <person name="Tanurdzic M."/>
            <person name="Theissen G."/>
            <person name="Ulvskov P."/>
            <person name="Wakazuki S."/>
            <person name="Weng J.K."/>
            <person name="Willats W.W."/>
            <person name="Wipf D."/>
            <person name="Wolf P.G."/>
            <person name="Yang L."/>
            <person name="Zimmer A.D."/>
            <person name="Zhu Q."/>
            <person name="Mitros T."/>
            <person name="Hellsten U."/>
            <person name="Loque D."/>
            <person name="Otillar R."/>
            <person name="Salamov A."/>
            <person name="Schmutz J."/>
            <person name="Shapiro H."/>
            <person name="Lindquist E."/>
            <person name="Lucas S."/>
            <person name="Rokhsar D."/>
            <person name="Grigoriev I.V."/>
        </authorList>
    </citation>
    <scope>NUCLEOTIDE SEQUENCE [LARGE SCALE GENOMIC DNA]</scope>
</reference>
<feature type="region of interest" description="Disordered" evidence="1">
    <location>
        <begin position="126"/>
        <end position="145"/>
    </location>
</feature>